<organism evidence="1 2">
    <name type="scientific">Phytophthora nicotianae P1976</name>
    <dbReference type="NCBI Taxonomy" id="1317066"/>
    <lineage>
        <taxon>Eukaryota</taxon>
        <taxon>Sar</taxon>
        <taxon>Stramenopiles</taxon>
        <taxon>Oomycota</taxon>
        <taxon>Peronosporomycetes</taxon>
        <taxon>Peronosporales</taxon>
        <taxon>Peronosporaceae</taxon>
        <taxon>Phytophthora</taxon>
    </lineage>
</organism>
<accession>A0A080ZJ77</accession>
<reference evidence="1 2" key="1">
    <citation type="submission" date="2013-11" db="EMBL/GenBank/DDBJ databases">
        <title>The Genome Sequence of Phytophthora parasitica P1976.</title>
        <authorList>
            <consortium name="The Broad Institute Genomics Platform"/>
            <person name="Russ C."/>
            <person name="Tyler B."/>
            <person name="Panabieres F."/>
            <person name="Shan W."/>
            <person name="Tripathy S."/>
            <person name="Grunwald N."/>
            <person name="Machado M."/>
            <person name="Johnson C.S."/>
            <person name="Walker B."/>
            <person name="Young S."/>
            <person name="Zeng Q."/>
            <person name="Gargeya S."/>
            <person name="Fitzgerald M."/>
            <person name="Haas B."/>
            <person name="Abouelleil A."/>
            <person name="Allen A.W."/>
            <person name="Alvarado L."/>
            <person name="Arachchi H.M."/>
            <person name="Berlin A.M."/>
            <person name="Chapman S.B."/>
            <person name="Gainer-Dewar J."/>
            <person name="Goldberg J."/>
            <person name="Griggs A."/>
            <person name="Gujja S."/>
            <person name="Hansen M."/>
            <person name="Howarth C."/>
            <person name="Imamovic A."/>
            <person name="Ireland A."/>
            <person name="Larimer J."/>
            <person name="McCowan C."/>
            <person name="Murphy C."/>
            <person name="Pearson M."/>
            <person name="Poon T.W."/>
            <person name="Priest M."/>
            <person name="Roberts A."/>
            <person name="Saif S."/>
            <person name="Shea T."/>
            <person name="Sisk P."/>
            <person name="Sykes S."/>
            <person name="Wortman J."/>
            <person name="Nusbaum C."/>
            <person name="Birren B."/>
        </authorList>
    </citation>
    <scope>NUCLEOTIDE SEQUENCE [LARGE SCALE GENOMIC DNA]</scope>
    <source>
        <strain evidence="1 2">P1976</strain>
    </source>
</reference>
<sequence>MPSSESIVASTRQSLSSFSTVSQEVESSPSTTRVSINNITFRNPQEKVGAVSSFQHSVIHAYYRDRVRSASL</sequence>
<dbReference type="EMBL" id="ANJA01003004">
    <property type="protein sequence ID" value="ETO66688.1"/>
    <property type="molecule type" value="Genomic_DNA"/>
</dbReference>
<evidence type="ECO:0000313" key="2">
    <source>
        <dbReference type="Proteomes" id="UP000028582"/>
    </source>
</evidence>
<gene>
    <name evidence="1" type="ORF">F444_16224</name>
</gene>
<dbReference type="AlphaFoldDB" id="A0A080ZJ77"/>
<protein>
    <submittedName>
        <fullName evidence="1">Uncharacterized protein</fullName>
    </submittedName>
</protein>
<dbReference type="Proteomes" id="UP000028582">
    <property type="component" value="Unassembled WGS sequence"/>
</dbReference>
<evidence type="ECO:0000313" key="1">
    <source>
        <dbReference type="EMBL" id="ETO66688.1"/>
    </source>
</evidence>
<proteinExistence type="predicted"/>
<comment type="caution">
    <text evidence="1">The sequence shown here is derived from an EMBL/GenBank/DDBJ whole genome shotgun (WGS) entry which is preliminary data.</text>
</comment>
<name>A0A080ZJ77_PHYNI</name>